<protein>
    <submittedName>
        <fullName evidence="1">Uncharacterized protein</fullName>
    </submittedName>
</protein>
<organism evidence="1 2">
    <name type="scientific">Zarea fungicola</name>
    <dbReference type="NCBI Taxonomy" id="93591"/>
    <lineage>
        <taxon>Eukaryota</taxon>
        <taxon>Fungi</taxon>
        <taxon>Dikarya</taxon>
        <taxon>Ascomycota</taxon>
        <taxon>Pezizomycotina</taxon>
        <taxon>Sordariomycetes</taxon>
        <taxon>Hypocreomycetidae</taxon>
        <taxon>Hypocreales</taxon>
        <taxon>Cordycipitaceae</taxon>
        <taxon>Zarea</taxon>
    </lineage>
</organism>
<accession>A0ACC1NS72</accession>
<evidence type="ECO:0000313" key="2">
    <source>
        <dbReference type="Proteomes" id="UP001143910"/>
    </source>
</evidence>
<reference evidence="1" key="1">
    <citation type="submission" date="2022-08" db="EMBL/GenBank/DDBJ databases">
        <title>Genome Sequence of Lecanicillium fungicola.</title>
        <authorList>
            <person name="Buettner E."/>
        </authorList>
    </citation>
    <scope>NUCLEOTIDE SEQUENCE</scope>
    <source>
        <strain evidence="1">Babe33</strain>
    </source>
</reference>
<sequence length="395" mass="41380">MSLQARCSPSRLAVAWCVSVTPYQLASVVPPKISGVISSRTGANVSATVNATTVTANAAGTGTGSGTATTGAATATSANSGTGKSSRAIPPGTAGPSSGYYYARAGSRLRDTYQPGLIDSAQLPPHSLSPPRRPAAASHSLLLINSATQINGHRFYHVYSAASHLESAVSSAVLHLSPTLTRRRLRKLVVAMGHSHSHGGHSHGGHSHDNSYLVSAKKNDPGVRITRIGLLANLLMAIAKFVGGWTFNSKAMIADAWHSIADMASDVLTLATVSWSIKPPSDRFPLGFGKVESLGSLGVSGMLLVGGAYMGWDSAITLFSHFNPEAAHHLLEHVGHGHGHSHSHSHTDLGIPSVHAVWLAVGTILVKEWLYHASKLSGSIPMSPVQELQDIKQRI</sequence>
<dbReference type="Proteomes" id="UP001143910">
    <property type="component" value="Unassembled WGS sequence"/>
</dbReference>
<name>A0ACC1NS72_9HYPO</name>
<comment type="caution">
    <text evidence="1">The sequence shown here is derived from an EMBL/GenBank/DDBJ whole genome shotgun (WGS) entry which is preliminary data.</text>
</comment>
<gene>
    <name evidence="1" type="ORF">NQ176_g2095</name>
</gene>
<dbReference type="EMBL" id="JANJQO010000137">
    <property type="protein sequence ID" value="KAJ2981326.1"/>
    <property type="molecule type" value="Genomic_DNA"/>
</dbReference>
<proteinExistence type="predicted"/>
<evidence type="ECO:0000313" key="1">
    <source>
        <dbReference type="EMBL" id="KAJ2981326.1"/>
    </source>
</evidence>
<keyword evidence="2" id="KW-1185">Reference proteome</keyword>